<evidence type="ECO:0000256" key="1">
    <source>
        <dbReference type="SAM" id="MobiDB-lite"/>
    </source>
</evidence>
<reference evidence="2" key="2">
    <citation type="journal article" date="2023" name="BMC Genomics">
        <title>Pest status, molecular evolution, and epigenetic factors derived from the genome assembly of Frankliniella fusca, a thysanopteran phytovirus vector.</title>
        <authorList>
            <person name="Catto M.A."/>
            <person name="Labadie P.E."/>
            <person name="Jacobson A.L."/>
            <person name="Kennedy G.G."/>
            <person name="Srinivasan R."/>
            <person name="Hunt B.G."/>
        </authorList>
    </citation>
    <scope>NUCLEOTIDE SEQUENCE</scope>
    <source>
        <strain evidence="2">PL_HMW_Pooled</strain>
    </source>
</reference>
<feature type="region of interest" description="Disordered" evidence="1">
    <location>
        <begin position="139"/>
        <end position="196"/>
    </location>
</feature>
<dbReference type="EMBL" id="JAHWGI010001023">
    <property type="protein sequence ID" value="KAK3920853.1"/>
    <property type="molecule type" value="Genomic_DNA"/>
</dbReference>
<dbReference type="Proteomes" id="UP001219518">
    <property type="component" value="Unassembled WGS sequence"/>
</dbReference>
<feature type="compositionally biased region" description="Polar residues" evidence="1">
    <location>
        <begin position="103"/>
        <end position="120"/>
    </location>
</feature>
<comment type="caution">
    <text evidence="2">The sequence shown here is derived from an EMBL/GenBank/DDBJ whole genome shotgun (WGS) entry which is preliminary data.</text>
</comment>
<reference evidence="2" key="1">
    <citation type="submission" date="2021-07" db="EMBL/GenBank/DDBJ databases">
        <authorList>
            <person name="Catto M.A."/>
            <person name="Jacobson A."/>
            <person name="Kennedy G."/>
            <person name="Labadie P."/>
            <person name="Hunt B.G."/>
            <person name="Srinivasan R."/>
        </authorList>
    </citation>
    <scope>NUCLEOTIDE SEQUENCE</scope>
    <source>
        <strain evidence="2">PL_HMW_Pooled</strain>
        <tissue evidence="2">Head</tissue>
    </source>
</reference>
<feature type="compositionally biased region" description="Low complexity" evidence="1">
    <location>
        <begin position="44"/>
        <end position="61"/>
    </location>
</feature>
<evidence type="ECO:0000313" key="2">
    <source>
        <dbReference type="EMBL" id="KAK3920853.1"/>
    </source>
</evidence>
<organism evidence="2 3">
    <name type="scientific">Frankliniella fusca</name>
    <dbReference type="NCBI Taxonomy" id="407009"/>
    <lineage>
        <taxon>Eukaryota</taxon>
        <taxon>Metazoa</taxon>
        <taxon>Ecdysozoa</taxon>
        <taxon>Arthropoda</taxon>
        <taxon>Hexapoda</taxon>
        <taxon>Insecta</taxon>
        <taxon>Pterygota</taxon>
        <taxon>Neoptera</taxon>
        <taxon>Paraneoptera</taxon>
        <taxon>Thysanoptera</taxon>
        <taxon>Terebrantia</taxon>
        <taxon>Thripoidea</taxon>
        <taxon>Thripidae</taxon>
        <taxon>Frankliniella</taxon>
    </lineage>
</organism>
<keyword evidence="3" id="KW-1185">Reference proteome</keyword>
<evidence type="ECO:0000313" key="3">
    <source>
        <dbReference type="Proteomes" id="UP001219518"/>
    </source>
</evidence>
<proteinExistence type="predicted"/>
<name>A0AAE1LIG7_9NEOP</name>
<protein>
    <submittedName>
        <fullName evidence="2">NADPH-dependent 7-cyano-7-deazaguanine reductase</fullName>
    </submittedName>
</protein>
<gene>
    <name evidence="2" type="ORF">KUF71_010090</name>
</gene>
<feature type="compositionally biased region" description="Basic and acidic residues" evidence="1">
    <location>
        <begin position="179"/>
        <end position="194"/>
    </location>
</feature>
<sequence length="248" mass="25508">MATKDVDTKASWVTLPTCCGMLGSRAVRTPRARRAGRRSLPCDTAASCGSSTSISGDSPATASDTGAAEASGSTSTRLVPRASRGTSTAQHAAFCPSRAATLPNRNTPTSGTMGTVSTSLGPEGRVKGAAAWCDSSTYTGSRWKSRQCDMTPVSEDSDSTSGGADLDRRGSSSALQHHAQVDGDAEGRDHEVLSRHGQLLRHGGCSSEGAAPGPENLVYSQGTVTENTEGCAVAALWATLEAMMALRK</sequence>
<dbReference type="AlphaFoldDB" id="A0AAE1LIG7"/>
<accession>A0AAE1LIG7</accession>
<feature type="region of interest" description="Disordered" evidence="1">
    <location>
        <begin position="29"/>
        <end position="122"/>
    </location>
</feature>